<sequence>MLENVILLIFSLLLLGSVFTGIPILAALFAGLLLFSGYARYQGFSFKEIFGMWAAGVKTIRNILMTFVIIGFLTGLWRAGGTIPTIVYYASGVIDPALIVLLTFVLNCLLSFLMGTSFGTAATMGLISMTIAAALGAPKALIGGAVLSGIYFGDRCSPVSTSALLTADLTGTNLYDNIQRMMKSALVPFLLSLVFYGLMGGGEGTAETASAVKRLFASHFDVSYAMLIPAASILVLAFFRVAVKKTLFVSVVLSFLCAYLYQGLSLPAIFHVMFFGFISSDPQLNAMLRGGGLLSMANTTGIVMIGSCYSGIFSKTGLLRNIESVLLALTKRFFPFAGVFGAAAISSLIGSNQTLAIIMTRDLSRKIMPDGKELALAIEDTAVVMSALVPWCIAGAVPLAFIGAPISSMLFAFYLYALPLWRLGKAAFAARQGA</sequence>
<feature type="transmembrane region" description="Helical" evidence="9">
    <location>
        <begin position="60"/>
        <end position="80"/>
    </location>
</feature>
<dbReference type="InterPro" id="IPR052180">
    <property type="entry name" value="NhaC_Na-H+_Antiporter"/>
</dbReference>
<dbReference type="Proteomes" id="UP000754226">
    <property type="component" value="Unassembled WGS sequence"/>
</dbReference>
<name>A0A943EK67_9FIRM</name>
<evidence type="ECO:0000256" key="5">
    <source>
        <dbReference type="ARBA" id="ARBA00022692"/>
    </source>
</evidence>
<feature type="domain" description="Na+/H+ antiporter NhaC-like C-terminal" evidence="10">
    <location>
        <begin position="149"/>
        <end position="419"/>
    </location>
</feature>
<reference evidence="11" key="1">
    <citation type="submission" date="2021-02" db="EMBL/GenBank/DDBJ databases">
        <title>Infant gut strain persistence is associated with maternal origin, phylogeny, and functional potential including surface adhesion and iron acquisition.</title>
        <authorList>
            <person name="Lou Y.C."/>
        </authorList>
    </citation>
    <scope>NUCLEOTIDE SEQUENCE</scope>
    <source>
        <strain evidence="11">L3_106_000M1_dasL3_106_000M1_concoct_15</strain>
    </source>
</reference>
<dbReference type="Pfam" id="PF03553">
    <property type="entry name" value="Na_H_antiporter"/>
    <property type="match status" value="1"/>
</dbReference>
<evidence type="ECO:0000256" key="1">
    <source>
        <dbReference type="ARBA" id="ARBA00004651"/>
    </source>
</evidence>
<feature type="transmembrane region" description="Helical" evidence="9">
    <location>
        <begin position="181"/>
        <end position="201"/>
    </location>
</feature>
<keyword evidence="3" id="KW-0050">Antiport</keyword>
<keyword evidence="5 9" id="KW-0812">Transmembrane</keyword>
<feature type="transmembrane region" description="Helical" evidence="9">
    <location>
        <begin position="86"/>
        <end position="114"/>
    </location>
</feature>
<evidence type="ECO:0000256" key="6">
    <source>
        <dbReference type="ARBA" id="ARBA00022989"/>
    </source>
</evidence>
<evidence type="ECO:0000256" key="4">
    <source>
        <dbReference type="ARBA" id="ARBA00022475"/>
    </source>
</evidence>
<organism evidence="11 12">
    <name type="scientific">Acidaminococcus intestini</name>
    <dbReference type="NCBI Taxonomy" id="187327"/>
    <lineage>
        <taxon>Bacteria</taxon>
        <taxon>Bacillati</taxon>
        <taxon>Bacillota</taxon>
        <taxon>Negativicutes</taxon>
        <taxon>Acidaminococcales</taxon>
        <taxon>Acidaminococcaceae</taxon>
        <taxon>Acidaminococcus</taxon>
    </lineage>
</organism>
<feature type="transmembrane region" description="Helical" evidence="9">
    <location>
        <begin position="333"/>
        <end position="353"/>
    </location>
</feature>
<feature type="transmembrane region" description="Helical" evidence="9">
    <location>
        <begin position="6"/>
        <end position="39"/>
    </location>
</feature>
<dbReference type="GO" id="GO:0005886">
    <property type="term" value="C:plasma membrane"/>
    <property type="evidence" value="ECO:0007669"/>
    <property type="project" value="UniProtKB-SubCell"/>
</dbReference>
<dbReference type="EMBL" id="JAGZCZ010000004">
    <property type="protein sequence ID" value="MBS5519407.1"/>
    <property type="molecule type" value="Genomic_DNA"/>
</dbReference>
<dbReference type="PANTHER" id="PTHR33451">
    <property type="entry name" value="MALATE-2H(+)/NA(+)-LACTATE ANTIPORTER"/>
    <property type="match status" value="1"/>
</dbReference>
<keyword evidence="2" id="KW-0813">Transport</keyword>
<feature type="transmembrane region" description="Helical" evidence="9">
    <location>
        <begin position="222"/>
        <end position="241"/>
    </location>
</feature>
<comment type="similarity">
    <text evidence="8">Belongs to the NhaC Na(+)/H(+) (TC 2.A.35) antiporter family.</text>
</comment>
<feature type="transmembrane region" description="Helical" evidence="9">
    <location>
        <begin position="290"/>
        <end position="313"/>
    </location>
</feature>
<feature type="transmembrane region" description="Helical" evidence="9">
    <location>
        <begin position="399"/>
        <end position="421"/>
    </location>
</feature>
<proteinExistence type="inferred from homology"/>
<keyword evidence="4" id="KW-1003">Cell membrane</keyword>
<evidence type="ECO:0000256" key="7">
    <source>
        <dbReference type="ARBA" id="ARBA00023136"/>
    </source>
</evidence>
<keyword evidence="6 9" id="KW-1133">Transmembrane helix</keyword>
<gene>
    <name evidence="11" type="ORF">KHX13_03595</name>
</gene>
<evidence type="ECO:0000256" key="2">
    <source>
        <dbReference type="ARBA" id="ARBA00022448"/>
    </source>
</evidence>
<feature type="transmembrane region" description="Helical" evidence="9">
    <location>
        <begin position="126"/>
        <end position="152"/>
    </location>
</feature>
<protein>
    <submittedName>
        <fullName evidence="11">Peptidase</fullName>
    </submittedName>
</protein>
<dbReference type="GO" id="GO:0015297">
    <property type="term" value="F:antiporter activity"/>
    <property type="evidence" value="ECO:0007669"/>
    <property type="project" value="UniProtKB-KW"/>
</dbReference>
<dbReference type="PANTHER" id="PTHR33451:SF3">
    <property type="entry name" value="MALATE-2H(+)_NA(+)-LACTATE ANTIPORTER"/>
    <property type="match status" value="1"/>
</dbReference>
<feature type="transmembrane region" description="Helical" evidence="9">
    <location>
        <begin position="247"/>
        <end position="278"/>
    </location>
</feature>
<comment type="caution">
    <text evidence="11">The sequence shown here is derived from an EMBL/GenBank/DDBJ whole genome shotgun (WGS) entry which is preliminary data.</text>
</comment>
<evidence type="ECO:0000256" key="8">
    <source>
        <dbReference type="ARBA" id="ARBA00038435"/>
    </source>
</evidence>
<keyword evidence="7 9" id="KW-0472">Membrane</keyword>
<evidence type="ECO:0000259" key="10">
    <source>
        <dbReference type="Pfam" id="PF03553"/>
    </source>
</evidence>
<dbReference type="InterPro" id="IPR018461">
    <property type="entry name" value="Na/H_Antiport_NhaC-like_C"/>
</dbReference>
<dbReference type="AlphaFoldDB" id="A0A943EK67"/>
<evidence type="ECO:0000313" key="11">
    <source>
        <dbReference type="EMBL" id="MBS5519407.1"/>
    </source>
</evidence>
<accession>A0A943EK67</accession>
<evidence type="ECO:0000256" key="3">
    <source>
        <dbReference type="ARBA" id="ARBA00022449"/>
    </source>
</evidence>
<evidence type="ECO:0000313" key="12">
    <source>
        <dbReference type="Proteomes" id="UP000754226"/>
    </source>
</evidence>
<evidence type="ECO:0000256" key="9">
    <source>
        <dbReference type="SAM" id="Phobius"/>
    </source>
</evidence>
<comment type="subcellular location">
    <subcellularLocation>
        <location evidence="1">Cell membrane</location>
        <topology evidence="1">Multi-pass membrane protein</topology>
    </subcellularLocation>
</comment>